<feature type="compositionally biased region" description="Basic residues" evidence="8">
    <location>
        <begin position="270"/>
        <end position="281"/>
    </location>
</feature>
<dbReference type="OrthoDB" id="190958at2759"/>
<comment type="function">
    <text evidence="7">Required for pre-mRNA splicing.</text>
</comment>
<dbReference type="Pfam" id="PF03371">
    <property type="entry name" value="PRP38"/>
    <property type="match status" value="1"/>
</dbReference>
<dbReference type="Proteomes" id="UP000007110">
    <property type="component" value="Unassembled WGS sequence"/>
</dbReference>
<keyword evidence="3 7" id="KW-0507">mRNA processing</keyword>
<proteinExistence type="inferred from homology"/>
<dbReference type="AlphaFoldDB" id="A0A7M7T480"/>
<name>A0A7M7T480_STRPU</name>
<feature type="compositionally biased region" description="Basic and acidic residues" evidence="8">
    <location>
        <begin position="202"/>
        <end position="222"/>
    </location>
</feature>
<keyword evidence="6 7" id="KW-0539">Nucleus</keyword>
<keyword evidence="5 7" id="KW-0508">mRNA splicing</keyword>
<dbReference type="KEGG" id="spu:763151"/>
<dbReference type="GO" id="GO:0071011">
    <property type="term" value="C:precatalytic spliceosome"/>
    <property type="evidence" value="ECO:0000318"/>
    <property type="project" value="GO_Central"/>
</dbReference>
<dbReference type="EnsemblMetazoa" id="XM_030996795">
    <property type="protein sequence ID" value="XP_030852655"/>
    <property type="gene ID" value="LOC763151"/>
</dbReference>
<dbReference type="InterPro" id="IPR005037">
    <property type="entry name" value="PRP38"/>
</dbReference>
<protein>
    <recommendedName>
        <fullName evidence="7">Pre-mRNA-splicing factor 38</fullName>
    </recommendedName>
</protein>
<dbReference type="GO" id="GO:0000398">
    <property type="term" value="P:mRNA splicing, via spliceosome"/>
    <property type="evidence" value="ECO:0007669"/>
    <property type="project" value="UniProtKB-UniRule"/>
</dbReference>
<feature type="compositionally biased region" description="Basic and acidic residues" evidence="8">
    <location>
        <begin position="285"/>
        <end position="307"/>
    </location>
</feature>
<comment type="similarity">
    <text evidence="2 7">Belongs to the PRP38 family.</text>
</comment>
<evidence type="ECO:0000256" key="3">
    <source>
        <dbReference type="ARBA" id="ARBA00022664"/>
    </source>
</evidence>
<accession>A0A7M7T480</accession>
<reference evidence="10" key="1">
    <citation type="submission" date="2015-02" db="EMBL/GenBank/DDBJ databases">
        <title>Genome sequencing for Strongylocentrotus purpuratus.</title>
        <authorList>
            <person name="Murali S."/>
            <person name="Liu Y."/>
            <person name="Vee V."/>
            <person name="English A."/>
            <person name="Wang M."/>
            <person name="Skinner E."/>
            <person name="Han Y."/>
            <person name="Muzny D.M."/>
            <person name="Worley K.C."/>
            <person name="Gibbs R.A."/>
        </authorList>
    </citation>
    <scope>NUCLEOTIDE SEQUENCE</scope>
</reference>
<feature type="region of interest" description="Disordered" evidence="8">
    <location>
        <begin position="182"/>
        <end position="326"/>
    </location>
</feature>
<evidence type="ECO:0000313" key="10">
    <source>
        <dbReference type="Proteomes" id="UP000007110"/>
    </source>
</evidence>
<dbReference type="OMA" id="KPQNRDR"/>
<evidence type="ECO:0000256" key="8">
    <source>
        <dbReference type="SAM" id="MobiDB-lite"/>
    </source>
</evidence>
<feature type="compositionally biased region" description="Acidic residues" evidence="8">
    <location>
        <begin position="184"/>
        <end position="201"/>
    </location>
</feature>
<dbReference type="InParanoid" id="A0A7M7T480"/>
<feature type="compositionally biased region" description="Basic residues" evidence="8">
    <location>
        <begin position="223"/>
        <end position="262"/>
    </location>
</feature>
<evidence type="ECO:0000313" key="9">
    <source>
        <dbReference type="EnsemblMetazoa" id="XP_030852655"/>
    </source>
</evidence>
<evidence type="ECO:0000256" key="5">
    <source>
        <dbReference type="ARBA" id="ARBA00023187"/>
    </source>
</evidence>
<evidence type="ECO:0000256" key="2">
    <source>
        <dbReference type="ARBA" id="ARBA00006164"/>
    </source>
</evidence>
<dbReference type="RefSeq" id="XP_030852655.1">
    <property type="nucleotide sequence ID" value="XM_030996795.1"/>
</dbReference>
<dbReference type="GeneID" id="763151"/>
<comment type="subcellular location">
    <subcellularLocation>
        <location evidence="1 7">Nucleus</location>
    </subcellularLocation>
</comment>
<keyword evidence="10" id="KW-1185">Reference proteome</keyword>
<dbReference type="PANTHER" id="PTHR23142">
    <property type="entry name" value="PRE-MRNA-SPLICING FACTOR 38A-RELATED"/>
    <property type="match status" value="1"/>
</dbReference>
<evidence type="ECO:0000256" key="6">
    <source>
        <dbReference type="ARBA" id="ARBA00023242"/>
    </source>
</evidence>
<keyword evidence="4 7" id="KW-0747">Spliceosome</keyword>
<dbReference type="FunCoup" id="A0A7M7T480">
    <property type="interactions" value="1825"/>
</dbReference>
<evidence type="ECO:0000256" key="1">
    <source>
        <dbReference type="ARBA" id="ARBA00004123"/>
    </source>
</evidence>
<organism evidence="9 10">
    <name type="scientific">Strongylocentrotus purpuratus</name>
    <name type="common">Purple sea urchin</name>
    <dbReference type="NCBI Taxonomy" id="7668"/>
    <lineage>
        <taxon>Eukaryota</taxon>
        <taxon>Metazoa</taxon>
        <taxon>Echinodermata</taxon>
        <taxon>Eleutherozoa</taxon>
        <taxon>Echinozoa</taxon>
        <taxon>Echinoidea</taxon>
        <taxon>Euechinoidea</taxon>
        <taxon>Echinacea</taxon>
        <taxon>Camarodonta</taxon>
        <taxon>Echinidea</taxon>
        <taxon>Strongylocentrotidae</taxon>
        <taxon>Strongylocentrotus</taxon>
    </lineage>
</organism>
<reference evidence="9" key="2">
    <citation type="submission" date="2021-01" db="UniProtKB">
        <authorList>
            <consortium name="EnsemblMetazoa"/>
        </authorList>
    </citation>
    <scope>IDENTIFICATION</scope>
</reference>
<sequence>MANRTVRDARSIKGKNPQYLVEKITRSRIYESRYWKEECFALSAELLVDKAMELRFIGGTYGGNIKPSPFLCLLLKMLQIQPEKDIVIEFIKNEDFKYVRCLGALYIRLVGEGLDVYKYLEPLYNDYRKIRRQDKIGGYFLSHVDEFIDELLNEERVCDIILPRVQKRHILEETEQLELRVSPLEEDLDDMEDSSDDDIDIPEIKKSPERHRGSYHDHDRPRRSPSPRHRRSRSRSPKRRSRSPKRRSPSPRRDRERRRSRSPRRERERRSRSRERRHRSPVRNYHRDERRDERRDDRRDERSDDRYHHRHRSTSPDDRHRRSYRK</sequence>
<evidence type="ECO:0000256" key="4">
    <source>
        <dbReference type="ARBA" id="ARBA00022728"/>
    </source>
</evidence>
<evidence type="ECO:0000256" key="7">
    <source>
        <dbReference type="RuleBase" id="RU367025"/>
    </source>
</evidence>